<feature type="transmembrane region" description="Helical" evidence="8">
    <location>
        <begin position="660"/>
        <end position="686"/>
    </location>
</feature>
<dbReference type="PANTHER" id="PTHR31376:SF34">
    <property type="entry name" value="PURINE PERMEASE 17-RELATED"/>
    <property type="match status" value="1"/>
</dbReference>
<dbReference type="EMBL" id="JAEFBK010000007">
    <property type="protein sequence ID" value="KAG7585363.1"/>
    <property type="molecule type" value="Genomic_DNA"/>
</dbReference>
<keyword evidence="10" id="KW-1185">Reference proteome</keyword>
<evidence type="ECO:0000256" key="6">
    <source>
        <dbReference type="ARBA" id="ARBA00023136"/>
    </source>
</evidence>
<dbReference type="GO" id="GO:0005345">
    <property type="term" value="F:purine nucleobase transmembrane transporter activity"/>
    <property type="evidence" value="ECO:0007669"/>
    <property type="project" value="UniProtKB-ARBA"/>
</dbReference>
<feature type="transmembrane region" description="Helical" evidence="8">
    <location>
        <begin position="150"/>
        <end position="171"/>
    </location>
</feature>
<feature type="transmembrane region" description="Helical" evidence="8">
    <location>
        <begin position="84"/>
        <end position="104"/>
    </location>
</feature>
<evidence type="ECO:0000256" key="5">
    <source>
        <dbReference type="ARBA" id="ARBA00022989"/>
    </source>
</evidence>
<accession>A0A8T2BHH6</accession>
<sequence length="751" mass="85512">MEMTEASKQTTTEESERFQNQEPDQILSPRRSLELKQKKWWISVSLCIFLVLLGESLVMLLLNFFYVQHNPEESDQDLQYPGTWLQALVQNAAFPLLIPLFFIFPSPKQNQETNNPRFLSFRLLLLYISLGVLVAAHSKLFALGKLYANYGVFTLIAATQLIFTAIFTAIINRFKFTRLIILSIIGAILIYVFGSPKFGGEPDENDEFFSYNIQAWLTFAASVAFALSLCLVQLGFEKLLVKTKRYGNKKVFRMVLEMQICVSFVASIICLVGLFASGEYKELKGDSKRFKKGEAYYALSFVGLALSWQVWAVGLIGLVLYVSGVFGDVVHMCISPLVALFVVLAFDFMDDEFSWNRIERPEKKVMEMTEASKQTTTHEESEHVQNPEPNQILSQRRLLQLNQKKWWIAVALCMFLVLLGDSLVILLLNFFYVQDRREDYNQDLQYKGTWMQALIQNAAFPFLIPLYFIFPSPKPNQETNNHSFLSFRLIVLYFVLGVLVAAHSKLYALGKLYSSYDFFMLISGSQLIFTLIFTAIINRFKFTRWIIISIILTLVSYAFGGPVFAGEPDESEYFYGIQAWLTFAASVAFALSLCLVQLGFEKLLVKTNRCGNKKVFRMVLEMQICVSFVASVVCLVGLFASGEYKELKGDSKRFKKGETYYVLSLIGLSLSWQVWAVGLIGLVLYVSSVFGNIVNMCASPLMAFIVVLAFDFMDDDFSWPRLGALIGTVLALGSYFYTLHKRNKKKMVELN</sequence>
<proteinExistence type="inferred from homology"/>
<dbReference type="PANTHER" id="PTHR31376">
    <property type="entry name" value="OS09G0467300 PROTEIN-RELATED"/>
    <property type="match status" value="1"/>
</dbReference>
<evidence type="ECO:0000256" key="8">
    <source>
        <dbReference type="SAM" id="Phobius"/>
    </source>
</evidence>
<reference evidence="9 10" key="1">
    <citation type="submission" date="2020-12" db="EMBL/GenBank/DDBJ databases">
        <title>Concerted genomic and epigenomic changes stabilize Arabidopsis allopolyploids.</title>
        <authorList>
            <person name="Chen Z."/>
        </authorList>
    </citation>
    <scope>NUCLEOTIDE SEQUENCE [LARGE SCALE GENOMIC DNA]</scope>
    <source>
        <strain evidence="9">Allo738</strain>
        <tissue evidence="9">Leaf</tissue>
    </source>
</reference>
<evidence type="ECO:0000313" key="10">
    <source>
        <dbReference type="Proteomes" id="UP000694240"/>
    </source>
</evidence>
<feature type="transmembrane region" description="Helical" evidence="8">
    <location>
        <begin position="719"/>
        <end position="737"/>
    </location>
</feature>
<feature type="transmembrane region" description="Helical" evidence="8">
    <location>
        <begin position="124"/>
        <end position="144"/>
    </location>
</feature>
<evidence type="ECO:0000313" key="9">
    <source>
        <dbReference type="EMBL" id="KAG7585363.1"/>
    </source>
</evidence>
<feature type="transmembrane region" description="Helical" evidence="8">
    <location>
        <begin position="693"/>
        <end position="713"/>
    </location>
</feature>
<name>A0A8T2BHH6_9BRAS</name>
<evidence type="ECO:0000256" key="7">
    <source>
        <dbReference type="SAM" id="MobiDB-lite"/>
    </source>
</evidence>
<feature type="transmembrane region" description="Helical" evidence="8">
    <location>
        <begin position="545"/>
        <end position="565"/>
    </location>
</feature>
<evidence type="ECO:0000256" key="2">
    <source>
        <dbReference type="ARBA" id="ARBA00006213"/>
    </source>
</evidence>
<dbReference type="InterPro" id="IPR030182">
    <property type="entry name" value="PUP_plant"/>
</dbReference>
<feature type="transmembrane region" description="Helical" evidence="8">
    <location>
        <begin position="40"/>
        <end position="64"/>
    </location>
</feature>
<dbReference type="GO" id="GO:0016020">
    <property type="term" value="C:membrane"/>
    <property type="evidence" value="ECO:0007669"/>
    <property type="project" value="UniProtKB-SubCell"/>
</dbReference>
<evidence type="ECO:0000256" key="4">
    <source>
        <dbReference type="ARBA" id="ARBA00022692"/>
    </source>
</evidence>
<feature type="transmembrane region" description="Helical" evidence="8">
    <location>
        <begin position="255"/>
        <end position="276"/>
    </location>
</feature>
<dbReference type="AlphaFoldDB" id="A0A8T2BHH6"/>
<protein>
    <submittedName>
        <fullName evidence="9">Uncharacterized protein</fullName>
    </submittedName>
</protein>
<feature type="transmembrane region" description="Helical" evidence="8">
    <location>
        <begin position="485"/>
        <end position="506"/>
    </location>
</feature>
<organism evidence="9 10">
    <name type="scientific">Arabidopsis thaliana x Arabidopsis arenosa</name>
    <dbReference type="NCBI Taxonomy" id="1240361"/>
    <lineage>
        <taxon>Eukaryota</taxon>
        <taxon>Viridiplantae</taxon>
        <taxon>Streptophyta</taxon>
        <taxon>Embryophyta</taxon>
        <taxon>Tracheophyta</taxon>
        <taxon>Spermatophyta</taxon>
        <taxon>Magnoliopsida</taxon>
        <taxon>eudicotyledons</taxon>
        <taxon>Gunneridae</taxon>
        <taxon>Pentapetalae</taxon>
        <taxon>rosids</taxon>
        <taxon>malvids</taxon>
        <taxon>Brassicales</taxon>
        <taxon>Brassicaceae</taxon>
        <taxon>Camelineae</taxon>
        <taxon>Arabidopsis</taxon>
    </lineage>
</organism>
<comment type="subcellular location">
    <subcellularLocation>
        <location evidence="1">Membrane</location>
        <topology evidence="1">Multi-pass membrane protein</topology>
    </subcellularLocation>
</comment>
<dbReference type="Pfam" id="PF16913">
    <property type="entry name" value="PUNUT"/>
    <property type="match status" value="2"/>
</dbReference>
<feature type="transmembrane region" description="Helical" evidence="8">
    <location>
        <begin position="296"/>
        <end position="322"/>
    </location>
</feature>
<evidence type="ECO:0000256" key="1">
    <source>
        <dbReference type="ARBA" id="ARBA00004141"/>
    </source>
</evidence>
<gene>
    <name evidence="9" type="ORF">ISN45_Aa02g007200</name>
</gene>
<keyword evidence="6 8" id="KW-0472">Membrane</keyword>
<evidence type="ECO:0000256" key="3">
    <source>
        <dbReference type="ARBA" id="ARBA00022448"/>
    </source>
</evidence>
<keyword evidence="4 8" id="KW-0812">Transmembrane</keyword>
<feature type="transmembrane region" description="Helical" evidence="8">
    <location>
        <begin position="619"/>
        <end position="640"/>
    </location>
</feature>
<keyword evidence="5 8" id="KW-1133">Transmembrane helix</keyword>
<dbReference type="GO" id="GO:0015211">
    <property type="term" value="F:purine nucleoside transmembrane transporter activity"/>
    <property type="evidence" value="ECO:0007669"/>
    <property type="project" value="InterPro"/>
</dbReference>
<comment type="caution">
    <text evidence="9">The sequence shown here is derived from an EMBL/GenBank/DDBJ whole genome shotgun (WGS) entry which is preliminary data.</text>
</comment>
<feature type="region of interest" description="Disordered" evidence="7">
    <location>
        <begin position="1"/>
        <end position="25"/>
    </location>
</feature>
<feature type="transmembrane region" description="Helical" evidence="8">
    <location>
        <begin position="213"/>
        <end position="234"/>
    </location>
</feature>
<comment type="similarity">
    <text evidence="2">Belongs to the purine permeases (TC 2.A.7.14) family.</text>
</comment>
<feature type="compositionally biased region" description="Polar residues" evidence="7">
    <location>
        <begin position="1"/>
        <end position="13"/>
    </location>
</feature>
<feature type="transmembrane region" description="Helical" evidence="8">
    <location>
        <begin position="406"/>
        <end position="433"/>
    </location>
</feature>
<feature type="transmembrane region" description="Helical" evidence="8">
    <location>
        <begin position="176"/>
        <end position="193"/>
    </location>
</feature>
<dbReference type="Proteomes" id="UP000694240">
    <property type="component" value="Chromosome 7"/>
</dbReference>
<feature type="transmembrane region" description="Helical" evidence="8">
    <location>
        <begin position="577"/>
        <end position="598"/>
    </location>
</feature>
<feature type="transmembrane region" description="Helical" evidence="8">
    <location>
        <begin position="518"/>
        <end position="538"/>
    </location>
</feature>
<keyword evidence="3" id="KW-0813">Transport</keyword>